<name>A0A437A1I6_ARTFL</name>
<dbReference type="InterPro" id="IPR032675">
    <property type="entry name" value="LRR_dom_sf"/>
</dbReference>
<comment type="similarity">
    <text evidence="5">Belongs to the U2 small nuclear ribonucleoprotein A family.</text>
</comment>
<dbReference type="PANTHER" id="PTHR10552">
    <property type="entry name" value="U2 SMALL NUCLEAR RIBONUCLEOPROTEIN A"/>
    <property type="match status" value="1"/>
</dbReference>
<evidence type="ECO:0000256" key="3">
    <source>
        <dbReference type="ARBA" id="ARBA00022737"/>
    </source>
</evidence>
<evidence type="ECO:0000256" key="6">
    <source>
        <dbReference type="ARBA" id="ARBA00024238"/>
    </source>
</evidence>
<evidence type="ECO:0000313" key="7">
    <source>
        <dbReference type="EMBL" id="RVD84982.1"/>
    </source>
</evidence>
<comment type="caution">
    <text evidence="7">The sequence shown here is derived from an EMBL/GenBank/DDBJ whole genome shotgun (WGS) entry which is preliminary data.</text>
</comment>
<keyword evidence="4" id="KW-0539">Nucleus</keyword>
<evidence type="ECO:0000256" key="1">
    <source>
        <dbReference type="ARBA" id="ARBA00004123"/>
    </source>
</evidence>
<keyword evidence="2" id="KW-0433">Leucine-rich repeat</keyword>
<keyword evidence="8" id="KW-1185">Reference proteome</keyword>
<dbReference type="OrthoDB" id="433501at2759"/>
<dbReference type="PANTHER" id="PTHR10552:SF6">
    <property type="entry name" value="U2 SMALL NUCLEAR RIBONUCLEOPROTEIN A"/>
    <property type="match status" value="1"/>
</dbReference>
<accession>A0A437A1I6</accession>
<dbReference type="EMBL" id="SAEB01000006">
    <property type="protein sequence ID" value="RVD84982.1"/>
    <property type="molecule type" value="Genomic_DNA"/>
</dbReference>
<keyword evidence="3" id="KW-0677">Repeat</keyword>
<dbReference type="Proteomes" id="UP000283090">
    <property type="component" value="Unassembled WGS sequence"/>
</dbReference>
<protein>
    <recommendedName>
        <fullName evidence="6">U2 small nuclear ribonucleoprotein A'</fullName>
    </recommendedName>
</protein>
<evidence type="ECO:0000256" key="2">
    <source>
        <dbReference type="ARBA" id="ARBA00022614"/>
    </source>
</evidence>
<dbReference type="Pfam" id="PF14580">
    <property type="entry name" value="LRR_9"/>
    <property type="match status" value="1"/>
</dbReference>
<evidence type="ECO:0000313" key="8">
    <source>
        <dbReference type="Proteomes" id="UP000283090"/>
    </source>
</evidence>
<dbReference type="SUPFAM" id="SSF52058">
    <property type="entry name" value="L domain-like"/>
    <property type="match status" value="1"/>
</dbReference>
<dbReference type="GeneID" id="93585628"/>
<dbReference type="GO" id="GO:0005686">
    <property type="term" value="C:U2 snRNP"/>
    <property type="evidence" value="ECO:0007669"/>
    <property type="project" value="TreeGrafter"/>
</dbReference>
<organism evidence="7 8">
    <name type="scientific">Arthrobotrys flagrans</name>
    <name type="common">Nematode-trapping fungus</name>
    <name type="synonym">Trichothecium flagrans</name>
    <dbReference type="NCBI Taxonomy" id="97331"/>
    <lineage>
        <taxon>Eukaryota</taxon>
        <taxon>Fungi</taxon>
        <taxon>Dikarya</taxon>
        <taxon>Ascomycota</taxon>
        <taxon>Pezizomycotina</taxon>
        <taxon>Orbiliomycetes</taxon>
        <taxon>Orbiliales</taxon>
        <taxon>Orbiliaceae</taxon>
        <taxon>Arthrobotrys</taxon>
    </lineage>
</organism>
<dbReference type="Gene3D" id="3.80.10.10">
    <property type="entry name" value="Ribonuclease Inhibitor"/>
    <property type="match status" value="1"/>
</dbReference>
<dbReference type="STRING" id="97331.A0A437A1I6"/>
<dbReference type="GO" id="GO:0000398">
    <property type="term" value="P:mRNA splicing, via spliceosome"/>
    <property type="evidence" value="ECO:0007669"/>
    <property type="project" value="InterPro"/>
</dbReference>
<dbReference type="FunFam" id="3.80.10.10:FF:000026">
    <property type="entry name" value="U2 small nuclear ribonucleoprotein A"/>
    <property type="match status" value="1"/>
</dbReference>
<evidence type="ECO:0000256" key="5">
    <source>
        <dbReference type="ARBA" id="ARBA00024196"/>
    </source>
</evidence>
<comment type="subcellular location">
    <subcellularLocation>
        <location evidence="1">Nucleus</location>
    </subcellularLocation>
</comment>
<dbReference type="VEuPathDB" id="FungiDB:DFL_003317"/>
<evidence type="ECO:0000256" key="4">
    <source>
        <dbReference type="ARBA" id="ARBA00023242"/>
    </source>
</evidence>
<dbReference type="GO" id="GO:0030620">
    <property type="term" value="F:U2 snRNA binding"/>
    <property type="evidence" value="ECO:0007669"/>
    <property type="project" value="InterPro"/>
</dbReference>
<sequence>MRLSAELLADSPSYLNPLKERELDLRGHKIPIIENLGVAKDQDAIDFTDNDIQQLGNFPLSPRLKTLLLARNRISSIQATLASSVPNLYCIALQNNNLSELVDLVPLGKLKQLVHLVLLENPVVRKENYRLWVVWACPTVRYLDYERVKAAERKEAEKLFGTEEEPSPAAAKILGVKSRHFDVSSGDSRPEKNFKTTYTQSERLRIQDMIRNAKSLEEVARLEKQLRDGTLVLASADDVEMKG</sequence>
<dbReference type="AlphaFoldDB" id="A0A437A1I6"/>
<dbReference type="RefSeq" id="XP_067490526.1">
    <property type="nucleotide sequence ID" value="XM_067632238.1"/>
</dbReference>
<gene>
    <name evidence="7" type="ORF">DFL_003317</name>
</gene>
<proteinExistence type="inferred from homology"/>
<reference evidence="7 8" key="1">
    <citation type="submission" date="2019-01" db="EMBL/GenBank/DDBJ databases">
        <title>Intercellular communication is required for trap formation in the nematode-trapping fungus Duddingtonia flagrans.</title>
        <authorList>
            <person name="Youssar L."/>
            <person name="Wernet V."/>
            <person name="Hensel N."/>
            <person name="Hildebrandt H.-G."/>
            <person name="Fischer R."/>
        </authorList>
    </citation>
    <scope>NUCLEOTIDE SEQUENCE [LARGE SCALE GENOMIC DNA]</scope>
    <source>
        <strain evidence="7 8">CBS H-5679</strain>
    </source>
</reference>
<dbReference type="InterPro" id="IPR044640">
    <property type="entry name" value="RU2A"/>
</dbReference>